<dbReference type="Proteomes" id="UP000327013">
    <property type="component" value="Unassembled WGS sequence"/>
</dbReference>
<dbReference type="PANTHER" id="PTHR45969">
    <property type="entry name" value="RING ZINC FINGER PROTEIN-RELATED"/>
    <property type="match status" value="1"/>
</dbReference>
<feature type="region of interest" description="Disordered" evidence="5">
    <location>
        <begin position="426"/>
        <end position="569"/>
    </location>
</feature>
<feature type="compositionally biased region" description="Low complexity" evidence="5">
    <location>
        <begin position="481"/>
        <end position="493"/>
    </location>
</feature>
<feature type="compositionally biased region" description="Low complexity" evidence="5">
    <location>
        <begin position="1"/>
        <end position="15"/>
    </location>
</feature>
<comment type="caution">
    <text evidence="7">The sequence shown here is derived from an EMBL/GenBank/DDBJ whole genome shotgun (WGS) entry which is preliminary data.</text>
</comment>
<feature type="compositionally biased region" description="Polar residues" evidence="5">
    <location>
        <begin position="494"/>
        <end position="508"/>
    </location>
</feature>
<reference evidence="7 8" key="1">
    <citation type="submission" date="2019-06" db="EMBL/GenBank/DDBJ databases">
        <title>A chromosomal-level reference genome of Carpinus fangiana (Coryloideae, Betulaceae).</title>
        <authorList>
            <person name="Yang X."/>
            <person name="Wang Z."/>
            <person name="Zhang L."/>
            <person name="Hao G."/>
            <person name="Liu J."/>
            <person name="Yang Y."/>
        </authorList>
    </citation>
    <scope>NUCLEOTIDE SEQUENCE [LARGE SCALE GENOMIC DNA]</scope>
    <source>
        <strain evidence="7">Cfa_2016G</strain>
        <tissue evidence="7">Leaf</tissue>
    </source>
</reference>
<protein>
    <recommendedName>
        <fullName evidence="6">RING-type domain-containing protein</fullName>
    </recommendedName>
</protein>
<dbReference type="Pfam" id="PF13639">
    <property type="entry name" value="zf-RING_2"/>
    <property type="match status" value="1"/>
</dbReference>
<evidence type="ECO:0000256" key="1">
    <source>
        <dbReference type="ARBA" id="ARBA00022723"/>
    </source>
</evidence>
<dbReference type="PROSITE" id="PS50089">
    <property type="entry name" value="ZF_RING_2"/>
    <property type="match status" value="1"/>
</dbReference>
<dbReference type="AlphaFoldDB" id="A0A5N6KWJ2"/>
<evidence type="ECO:0000256" key="4">
    <source>
        <dbReference type="PROSITE-ProRule" id="PRU00175"/>
    </source>
</evidence>
<name>A0A5N6KWJ2_9ROSI</name>
<dbReference type="SMART" id="SM00184">
    <property type="entry name" value="RING"/>
    <property type="match status" value="1"/>
</dbReference>
<feature type="domain" description="RING-type" evidence="6">
    <location>
        <begin position="662"/>
        <end position="705"/>
    </location>
</feature>
<feature type="compositionally biased region" description="Pro residues" evidence="5">
    <location>
        <begin position="63"/>
        <end position="72"/>
    </location>
</feature>
<feature type="compositionally biased region" description="Gly residues" evidence="5">
    <location>
        <begin position="426"/>
        <end position="437"/>
    </location>
</feature>
<sequence length="733" mass="79634">MGQTSSRQQQQQQQQRPPPLSPDRLQHSRRTNILRPSSAIFGAREAPRPSPRPQSFGHYSSGPPRPPTPPRQSQPESPTERSAPPQRSPSRLRRARTSLTANIPDIFRPRNAPTRSVTVQHPREALAQPGRPPTPDAPAHPPRLPQMALPASDLDLDSFSYNRYGDARNDSRPATSADSRRPNYYRPMSSIADRISSLTPDRGFRQMIRRRRSPARPADPDNTAMLTRMLSVAAAATAASLVGSDSEEAFQDIANTAGIEGDDGTFARFLHTLRSGRLNALLGQEGNASLPDRRSIDDDNHSAPNGLQFFRVFRFGNHANQINNARRRGSRNSSRPTSRETAPVSGDARQDEAPADGRMIPVLMIGIRSLQSEDEQGDQAGDAMPSFLDALANFPPVDTQQLLNNAALRQSRNGVNFSQRRRASMGGFGLFSGSGGEGQRRLQRNPETPRPLSEIEPTTSTSSTPGGPGSYPPPTTPSSPPLSALSSGASTPSRRASISSVAPRTSPSSHRDSHLRTARTALESTAEEPPNPRPPRARRLSESDFMRYGSGSARRNGVVEPDHVPTGTDRESNRSWIIYVLGGNYPENHPILLTPSLFTDSPSYEDMLLLSSLLGPAKPPVASAEEVSAAGGLFQTKVGDHGLQLVGGDPLERFPLAEGEKCLVCLCDFSVREVVRRLNKCKHLFHQECIDQWLTTGRNACPLCRQQGVDEAAASSAEESEEDTLPSSAVAAA</sequence>
<dbReference type="GO" id="GO:0008270">
    <property type="term" value="F:zinc ion binding"/>
    <property type="evidence" value="ECO:0007669"/>
    <property type="project" value="UniProtKB-KW"/>
</dbReference>
<feature type="compositionally biased region" description="Basic and acidic residues" evidence="5">
    <location>
        <begin position="560"/>
        <end position="569"/>
    </location>
</feature>
<dbReference type="GO" id="GO:0061630">
    <property type="term" value="F:ubiquitin protein ligase activity"/>
    <property type="evidence" value="ECO:0007669"/>
    <property type="project" value="TreeGrafter"/>
</dbReference>
<dbReference type="InterPro" id="IPR013083">
    <property type="entry name" value="Znf_RING/FYVE/PHD"/>
</dbReference>
<keyword evidence="8" id="KW-1185">Reference proteome</keyword>
<feature type="region of interest" description="Disordered" evidence="5">
    <location>
        <begin position="321"/>
        <end position="359"/>
    </location>
</feature>
<keyword evidence="1" id="KW-0479">Metal-binding</keyword>
<dbReference type="InterPro" id="IPR001841">
    <property type="entry name" value="Znf_RING"/>
</dbReference>
<dbReference type="GO" id="GO:0016567">
    <property type="term" value="P:protein ubiquitination"/>
    <property type="evidence" value="ECO:0007669"/>
    <property type="project" value="TreeGrafter"/>
</dbReference>
<evidence type="ECO:0000259" key="6">
    <source>
        <dbReference type="PROSITE" id="PS50089"/>
    </source>
</evidence>
<keyword evidence="2 4" id="KW-0863">Zinc-finger</keyword>
<evidence type="ECO:0000256" key="3">
    <source>
        <dbReference type="ARBA" id="ARBA00022833"/>
    </source>
</evidence>
<dbReference type="SUPFAM" id="SSF57850">
    <property type="entry name" value="RING/U-box"/>
    <property type="match status" value="1"/>
</dbReference>
<dbReference type="Gene3D" id="3.30.40.10">
    <property type="entry name" value="Zinc/RING finger domain, C3HC4 (zinc finger)"/>
    <property type="match status" value="1"/>
</dbReference>
<evidence type="ECO:0000256" key="2">
    <source>
        <dbReference type="ARBA" id="ARBA00022771"/>
    </source>
</evidence>
<proteinExistence type="predicted"/>
<keyword evidence="3" id="KW-0862">Zinc</keyword>
<evidence type="ECO:0000256" key="5">
    <source>
        <dbReference type="SAM" id="MobiDB-lite"/>
    </source>
</evidence>
<feature type="compositionally biased region" description="Pro residues" evidence="5">
    <location>
        <begin position="130"/>
        <end position="144"/>
    </location>
</feature>
<dbReference type="PANTHER" id="PTHR45969:SF69">
    <property type="entry name" value="FINGER DOMAIN PROTEIN, PUTATIVE (AFU_ORTHOLOGUE AFUA_3G12190)-RELATED"/>
    <property type="match status" value="1"/>
</dbReference>
<evidence type="ECO:0000313" key="8">
    <source>
        <dbReference type="Proteomes" id="UP000327013"/>
    </source>
</evidence>
<accession>A0A5N6KWJ2</accession>
<feature type="region of interest" description="Disordered" evidence="5">
    <location>
        <begin position="712"/>
        <end position="733"/>
    </location>
</feature>
<gene>
    <name evidence="7" type="ORF">FH972_023776</name>
</gene>
<evidence type="ECO:0000313" key="7">
    <source>
        <dbReference type="EMBL" id="KAB8349762.1"/>
    </source>
</evidence>
<dbReference type="OrthoDB" id="8062037at2759"/>
<dbReference type="CDD" id="cd16461">
    <property type="entry name" value="RING-H2_EL5-like"/>
    <property type="match status" value="1"/>
</dbReference>
<feature type="compositionally biased region" description="Pro residues" evidence="5">
    <location>
        <begin position="470"/>
        <end position="480"/>
    </location>
</feature>
<dbReference type="EMBL" id="VIBQ01000014">
    <property type="protein sequence ID" value="KAB8349762.1"/>
    <property type="molecule type" value="Genomic_DNA"/>
</dbReference>
<feature type="region of interest" description="Disordered" evidence="5">
    <location>
        <begin position="1"/>
        <end position="185"/>
    </location>
</feature>
<organism evidence="7 8">
    <name type="scientific">Carpinus fangiana</name>
    <dbReference type="NCBI Taxonomy" id="176857"/>
    <lineage>
        <taxon>Eukaryota</taxon>
        <taxon>Viridiplantae</taxon>
        <taxon>Streptophyta</taxon>
        <taxon>Embryophyta</taxon>
        <taxon>Tracheophyta</taxon>
        <taxon>Spermatophyta</taxon>
        <taxon>Magnoliopsida</taxon>
        <taxon>eudicotyledons</taxon>
        <taxon>Gunneridae</taxon>
        <taxon>Pentapetalae</taxon>
        <taxon>rosids</taxon>
        <taxon>fabids</taxon>
        <taxon>Fagales</taxon>
        <taxon>Betulaceae</taxon>
        <taxon>Carpinus</taxon>
    </lineage>
</organism>